<dbReference type="EMBL" id="LR134155">
    <property type="protein sequence ID" value="VEA70019.1"/>
    <property type="molecule type" value="Genomic_DNA"/>
</dbReference>
<dbReference type="SMART" id="SM00450">
    <property type="entry name" value="RHOD"/>
    <property type="match status" value="1"/>
</dbReference>
<dbReference type="InterPro" id="IPR051126">
    <property type="entry name" value="Thiosulfate_sulfurtransferase"/>
</dbReference>
<proteinExistence type="predicted"/>
<dbReference type="Pfam" id="PF00581">
    <property type="entry name" value="Rhodanese"/>
    <property type="match status" value="1"/>
</dbReference>
<accession>A0A447QJ61</accession>
<organism evidence="3 4">
    <name type="scientific">Serratia rubidaea</name>
    <name type="common">Serratia marinorubra</name>
    <dbReference type="NCBI Taxonomy" id="61652"/>
    <lineage>
        <taxon>Bacteria</taxon>
        <taxon>Pseudomonadati</taxon>
        <taxon>Pseudomonadota</taxon>
        <taxon>Gammaproteobacteria</taxon>
        <taxon>Enterobacterales</taxon>
        <taxon>Yersiniaceae</taxon>
        <taxon>Serratia</taxon>
    </lineage>
</organism>
<dbReference type="PANTHER" id="PTHR43855:SF1">
    <property type="entry name" value="THIOSULFATE SULFURTRANSFERASE"/>
    <property type="match status" value="1"/>
</dbReference>
<name>A0A447QJ61_SERRU</name>
<evidence type="ECO:0000256" key="1">
    <source>
        <dbReference type="ARBA" id="ARBA00022737"/>
    </source>
</evidence>
<dbReference type="InterPro" id="IPR036873">
    <property type="entry name" value="Rhodanese-like_dom_sf"/>
</dbReference>
<dbReference type="PROSITE" id="PS50206">
    <property type="entry name" value="RHODANESE_3"/>
    <property type="match status" value="1"/>
</dbReference>
<evidence type="ECO:0000313" key="4">
    <source>
        <dbReference type="Proteomes" id="UP000271603"/>
    </source>
</evidence>
<dbReference type="PANTHER" id="PTHR43855">
    <property type="entry name" value="THIOSULFATE SULFURTRANSFERASE"/>
    <property type="match status" value="1"/>
</dbReference>
<keyword evidence="1" id="KW-0677">Repeat</keyword>
<reference evidence="3 4" key="1">
    <citation type="submission" date="2018-12" db="EMBL/GenBank/DDBJ databases">
        <authorList>
            <consortium name="Pathogen Informatics"/>
        </authorList>
    </citation>
    <scope>NUCLEOTIDE SEQUENCE [LARGE SCALE GENOMIC DNA]</scope>
    <source>
        <strain evidence="3 4">NCTC9419</strain>
    </source>
</reference>
<sequence>MTAFVYRDFPTLRAALVAGQELALIDVREEAEFAASHPLFAVNIPLSKLELEIYRRIPRRTTPIVVYDAGEGLAEQAAGRLRQFGYDDVALLSGGLAAGVPPAVKFFRT</sequence>
<protein>
    <submittedName>
        <fullName evidence="3">Molybdopterin biosynthesis protein MoeB</fullName>
    </submittedName>
</protein>
<evidence type="ECO:0000313" key="3">
    <source>
        <dbReference type="EMBL" id="VEA70019.1"/>
    </source>
</evidence>
<dbReference type="InterPro" id="IPR001763">
    <property type="entry name" value="Rhodanese-like_dom"/>
</dbReference>
<feature type="domain" description="Rhodanese" evidence="2">
    <location>
        <begin position="18"/>
        <end position="105"/>
    </location>
</feature>
<dbReference type="SUPFAM" id="SSF52821">
    <property type="entry name" value="Rhodanese/Cell cycle control phosphatase"/>
    <property type="match status" value="1"/>
</dbReference>
<dbReference type="AlphaFoldDB" id="A0A447QJ61"/>
<dbReference type="Gene3D" id="3.40.250.10">
    <property type="entry name" value="Rhodanese-like domain"/>
    <property type="match status" value="1"/>
</dbReference>
<gene>
    <name evidence="3" type="ORF">NCTC9419_01511</name>
</gene>
<evidence type="ECO:0000259" key="2">
    <source>
        <dbReference type="PROSITE" id="PS50206"/>
    </source>
</evidence>
<dbReference type="Proteomes" id="UP000271603">
    <property type="component" value="Chromosome"/>
</dbReference>